<sequence>METSVSLLDALRVGTDQQAWSKMVELYAPFIRQWLRVKGAAAHDIDDIVQDVLSVVLRRLPEFEKQPHSGAFRGWLRTITVNTIRNHWRKQNKHPTATGGSDFLSMINELEDPHSQISKLWDLEHNTHVTRYLLDKVESQFQPKTWQAFLQFAIEGNPATQVADRLGISENAVFIAKSRVMAELRKQGAGLID</sequence>
<keyword evidence="4" id="KW-0238">DNA-binding</keyword>
<dbReference type="GO" id="GO:0016987">
    <property type="term" value="F:sigma factor activity"/>
    <property type="evidence" value="ECO:0007669"/>
    <property type="project" value="UniProtKB-KW"/>
</dbReference>
<comment type="similarity">
    <text evidence="1">Belongs to the sigma-70 factor family. ECF subfamily.</text>
</comment>
<organism evidence="7 8">
    <name type="scientific">Rubinisphaera italica</name>
    <dbReference type="NCBI Taxonomy" id="2527969"/>
    <lineage>
        <taxon>Bacteria</taxon>
        <taxon>Pseudomonadati</taxon>
        <taxon>Planctomycetota</taxon>
        <taxon>Planctomycetia</taxon>
        <taxon>Planctomycetales</taxon>
        <taxon>Planctomycetaceae</taxon>
        <taxon>Rubinisphaera</taxon>
    </lineage>
</organism>
<evidence type="ECO:0000313" key="8">
    <source>
        <dbReference type="Proteomes" id="UP000316095"/>
    </source>
</evidence>
<evidence type="ECO:0000259" key="6">
    <source>
        <dbReference type="Pfam" id="PF04542"/>
    </source>
</evidence>
<evidence type="ECO:0000256" key="2">
    <source>
        <dbReference type="ARBA" id="ARBA00023015"/>
    </source>
</evidence>
<protein>
    <submittedName>
        <fullName evidence="7">RNA polymerase sigma factor RpoE</fullName>
    </submittedName>
</protein>
<dbReference type="GO" id="GO:0006352">
    <property type="term" value="P:DNA-templated transcription initiation"/>
    <property type="evidence" value="ECO:0007669"/>
    <property type="project" value="InterPro"/>
</dbReference>
<dbReference type="InterPro" id="IPR007627">
    <property type="entry name" value="RNA_pol_sigma70_r2"/>
</dbReference>
<keyword evidence="8" id="KW-1185">Reference proteome</keyword>
<dbReference type="InterPro" id="IPR013325">
    <property type="entry name" value="RNA_pol_sigma_r2"/>
</dbReference>
<evidence type="ECO:0000313" key="7">
    <source>
        <dbReference type="EMBL" id="TWT61528.1"/>
    </source>
</evidence>
<keyword evidence="2" id="KW-0805">Transcription regulation</keyword>
<dbReference type="RefSeq" id="WP_146503507.1">
    <property type="nucleotide sequence ID" value="NZ_SJPG01000001.1"/>
</dbReference>
<dbReference type="NCBIfam" id="TIGR02937">
    <property type="entry name" value="sigma70-ECF"/>
    <property type="match status" value="1"/>
</dbReference>
<keyword evidence="5" id="KW-0804">Transcription</keyword>
<dbReference type="EMBL" id="SJPG01000001">
    <property type="protein sequence ID" value="TWT61528.1"/>
    <property type="molecule type" value="Genomic_DNA"/>
</dbReference>
<dbReference type="Pfam" id="PF04542">
    <property type="entry name" value="Sigma70_r2"/>
    <property type="match status" value="1"/>
</dbReference>
<reference evidence="7 8" key="1">
    <citation type="submission" date="2019-02" db="EMBL/GenBank/DDBJ databases">
        <title>Deep-cultivation of Planctomycetes and their phenomic and genomic characterization uncovers novel biology.</title>
        <authorList>
            <person name="Wiegand S."/>
            <person name="Jogler M."/>
            <person name="Boedeker C."/>
            <person name="Pinto D."/>
            <person name="Vollmers J."/>
            <person name="Rivas-Marin E."/>
            <person name="Kohn T."/>
            <person name="Peeters S.H."/>
            <person name="Heuer A."/>
            <person name="Rast P."/>
            <person name="Oberbeckmann S."/>
            <person name="Bunk B."/>
            <person name="Jeske O."/>
            <person name="Meyerdierks A."/>
            <person name="Storesund J.E."/>
            <person name="Kallscheuer N."/>
            <person name="Luecker S."/>
            <person name="Lage O.M."/>
            <person name="Pohl T."/>
            <person name="Merkel B.J."/>
            <person name="Hornburger P."/>
            <person name="Mueller R.-W."/>
            <person name="Bruemmer F."/>
            <person name="Labrenz M."/>
            <person name="Spormann A.M."/>
            <person name="Op Den Camp H."/>
            <person name="Overmann J."/>
            <person name="Amann R."/>
            <person name="Jetten M.S.M."/>
            <person name="Mascher T."/>
            <person name="Medema M.H."/>
            <person name="Devos D.P."/>
            <person name="Kaster A.-K."/>
            <person name="Ovreas L."/>
            <person name="Rohde M."/>
            <person name="Galperin M.Y."/>
            <person name="Jogler C."/>
        </authorList>
    </citation>
    <scope>NUCLEOTIDE SEQUENCE [LARGE SCALE GENOMIC DNA]</scope>
    <source>
        <strain evidence="7 8">Pan54</strain>
    </source>
</reference>
<dbReference type="AlphaFoldDB" id="A0A5C5XFI8"/>
<dbReference type="SUPFAM" id="SSF88659">
    <property type="entry name" value="Sigma3 and sigma4 domains of RNA polymerase sigma factors"/>
    <property type="match status" value="1"/>
</dbReference>
<feature type="domain" description="RNA polymerase sigma-70 region 2" evidence="6">
    <location>
        <begin position="23"/>
        <end position="93"/>
    </location>
</feature>
<dbReference type="PANTHER" id="PTHR43133:SF8">
    <property type="entry name" value="RNA POLYMERASE SIGMA FACTOR HI_1459-RELATED"/>
    <property type="match status" value="1"/>
</dbReference>
<dbReference type="InterPro" id="IPR014284">
    <property type="entry name" value="RNA_pol_sigma-70_dom"/>
</dbReference>
<gene>
    <name evidence="7" type="ORF">Pan54_22640</name>
</gene>
<keyword evidence="3" id="KW-0731">Sigma factor</keyword>
<accession>A0A5C5XFI8</accession>
<evidence type="ECO:0000256" key="4">
    <source>
        <dbReference type="ARBA" id="ARBA00023125"/>
    </source>
</evidence>
<dbReference type="GO" id="GO:0003677">
    <property type="term" value="F:DNA binding"/>
    <property type="evidence" value="ECO:0007669"/>
    <property type="project" value="UniProtKB-KW"/>
</dbReference>
<dbReference type="Gene3D" id="1.10.1740.10">
    <property type="match status" value="1"/>
</dbReference>
<dbReference type="OrthoDB" id="258490at2"/>
<comment type="caution">
    <text evidence="7">The sequence shown here is derived from an EMBL/GenBank/DDBJ whole genome shotgun (WGS) entry which is preliminary data.</text>
</comment>
<evidence type="ECO:0000256" key="1">
    <source>
        <dbReference type="ARBA" id="ARBA00010641"/>
    </source>
</evidence>
<dbReference type="PANTHER" id="PTHR43133">
    <property type="entry name" value="RNA POLYMERASE ECF-TYPE SIGMA FACTO"/>
    <property type="match status" value="1"/>
</dbReference>
<dbReference type="SUPFAM" id="SSF88946">
    <property type="entry name" value="Sigma2 domain of RNA polymerase sigma factors"/>
    <property type="match status" value="1"/>
</dbReference>
<dbReference type="InterPro" id="IPR013324">
    <property type="entry name" value="RNA_pol_sigma_r3/r4-like"/>
</dbReference>
<dbReference type="InterPro" id="IPR039425">
    <property type="entry name" value="RNA_pol_sigma-70-like"/>
</dbReference>
<proteinExistence type="inferred from homology"/>
<evidence type="ECO:0000256" key="3">
    <source>
        <dbReference type="ARBA" id="ARBA00023082"/>
    </source>
</evidence>
<evidence type="ECO:0000256" key="5">
    <source>
        <dbReference type="ARBA" id="ARBA00023163"/>
    </source>
</evidence>
<name>A0A5C5XFI8_9PLAN</name>
<dbReference type="Proteomes" id="UP000316095">
    <property type="component" value="Unassembled WGS sequence"/>
</dbReference>